<gene>
    <name evidence="1" type="ORF">RB653_000345</name>
</gene>
<evidence type="ECO:0000313" key="2">
    <source>
        <dbReference type="Proteomes" id="UP001344447"/>
    </source>
</evidence>
<proteinExistence type="predicted"/>
<reference evidence="1 2" key="1">
    <citation type="submission" date="2023-11" db="EMBL/GenBank/DDBJ databases">
        <title>Dfirmibasis_genome.</title>
        <authorList>
            <person name="Edelbroek B."/>
            <person name="Kjellin J."/>
            <person name="Jerlstrom-Hultqvist J."/>
            <person name="Soderbom F."/>
        </authorList>
    </citation>
    <scope>NUCLEOTIDE SEQUENCE [LARGE SCALE GENOMIC DNA]</scope>
    <source>
        <strain evidence="1 2">TNS-C-14</strain>
    </source>
</reference>
<dbReference type="Proteomes" id="UP001344447">
    <property type="component" value="Unassembled WGS sequence"/>
</dbReference>
<comment type="caution">
    <text evidence="1">The sequence shown here is derived from an EMBL/GenBank/DDBJ whole genome shotgun (WGS) entry which is preliminary data.</text>
</comment>
<dbReference type="AlphaFoldDB" id="A0AAN7TUZ6"/>
<dbReference type="Gene3D" id="1.10.1200.10">
    <property type="entry name" value="ACP-like"/>
    <property type="match status" value="1"/>
</dbReference>
<evidence type="ECO:0008006" key="3">
    <source>
        <dbReference type="Google" id="ProtNLM"/>
    </source>
</evidence>
<organism evidence="1 2">
    <name type="scientific">Dictyostelium firmibasis</name>
    <dbReference type="NCBI Taxonomy" id="79012"/>
    <lineage>
        <taxon>Eukaryota</taxon>
        <taxon>Amoebozoa</taxon>
        <taxon>Evosea</taxon>
        <taxon>Eumycetozoa</taxon>
        <taxon>Dictyostelia</taxon>
        <taxon>Dictyosteliales</taxon>
        <taxon>Dictyosteliaceae</taxon>
        <taxon>Dictyostelium</taxon>
    </lineage>
</organism>
<sequence length="73" mass="7882">MNVKSTVLDLISSQIYKPAEMIDTNSTLGDQGATFDMVEIKGKLDKKFGTNIPMSTMNGKISGIISEVEKSIA</sequence>
<dbReference type="EMBL" id="JAVFKY010000002">
    <property type="protein sequence ID" value="KAK5580329.1"/>
    <property type="molecule type" value="Genomic_DNA"/>
</dbReference>
<accession>A0AAN7TUZ6</accession>
<protein>
    <recommendedName>
        <fullName evidence="3">Carrier domain-containing protein</fullName>
    </recommendedName>
</protein>
<dbReference type="InterPro" id="IPR036736">
    <property type="entry name" value="ACP-like_sf"/>
</dbReference>
<keyword evidence="2" id="KW-1185">Reference proteome</keyword>
<name>A0AAN7TUZ6_9MYCE</name>
<evidence type="ECO:0000313" key="1">
    <source>
        <dbReference type="EMBL" id="KAK5580329.1"/>
    </source>
</evidence>
<dbReference type="SUPFAM" id="SSF47336">
    <property type="entry name" value="ACP-like"/>
    <property type="match status" value="1"/>
</dbReference>